<dbReference type="InterPro" id="IPR056014">
    <property type="entry name" value="DUF7592"/>
</dbReference>
<feature type="domain" description="DUF7591" evidence="3">
    <location>
        <begin position="205"/>
        <end position="299"/>
    </location>
</feature>
<feature type="region of interest" description="Disordered" evidence="1">
    <location>
        <begin position="426"/>
        <end position="448"/>
    </location>
</feature>
<dbReference type="PANTHER" id="PTHR47920:SF1">
    <property type="entry name" value="CUB-LIKE DOMAIN-CONTAINING PROTEIN"/>
    <property type="match status" value="1"/>
</dbReference>
<dbReference type="HOGENOM" id="CLU_025754_1_0_1"/>
<dbReference type="Pfam" id="PF02408">
    <property type="entry name" value="CUB_2"/>
    <property type="match status" value="1"/>
</dbReference>
<dbReference type="Proteomes" id="UP000008068">
    <property type="component" value="Unassembled WGS sequence"/>
</dbReference>
<dbReference type="OrthoDB" id="5834179at2759"/>
<reference evidence="6" key="1">
    <citation type="submission" date="2011-07" db="EMBL/GenBank/DDBJ databases">
        <authorList>
            <consortium name="Caenorhabditis brenneri Sequencing and Analysis Consortium"/>
            <person name="Wilson R.K."/>
        </authorList>
    </citation>
    <scope>NUCLEOTIDE SEQUENCE [LARGE SCALE GENOMIC DNA]</scope>
    <source>
        <strain evidence="6">PB2801</strain>
    </source>
</reference>
<feature type="domain" description="DUF7592" evidence="4">
    <location>
        <begin position="108"/>
        <end position="188"/>
    </location>
</feature>
<dbReference type="AlphaFoldDB" id="G0NTA4"/>
<accession>G0NTA4</accession>
<dbReference type="InParanoid" id="G0NTA4"/>
<evidence type="ECO:0000256" key="1">
    <source>
        <dbReference type="SAM" id="MobiDB-lite"/>
    </source>
</evidence>
<gene>
    <name evidence="5" type="ORF">CAEBREN_00795</name>
</gene>
<name>G0NTA4_CAEBE</name>
<dbReference type="InterPro" id="IPR056013">
    <property type="entry name" value="DUF7591"/>
</dbReference>
<sequence>MVILSKTISTKSEVFSIYKCVLQINVPKGFYAYLTITGVINSTTMTVTDSVGNSDWVASYANKDPFFLLNPQFSVYLETKAEGTLGMKVNWDKIGTFNPSSEPVLPNTVPIVKSSADFDNGLLIYSNTNVSLVSIRPPTQMEEIVMYMRNTVVFDGRSIDDKLIGNLWQMYQLGNHVVSSGKYLTLYSFLPSIKTDSYALIQDYENVKQFSTYKGVSCFADTLCNVIIDARKGPGAAIRMSNNSHYLDEVDLAKDSTLTVYTGTVDPAHQLVQYTDSQKLSAGQKFNGLFTTYMVDNSVGIVYQSTDILYSNWSSIFDGRNGIMASKNYGSFSSDQNLQETFTGPSTDVYKMTLNVKNAGLTDGATLSVIVSSGGNIVFNENYSSKKLPPAIISSNGNIVSIKYDTNGSETSGIFLSFEFKLESSSGSTSTLSHVTSTSVPPTRDSTGSTIETTTKLATHQLTFFVFFSFFFLHSFCI</sequence>
<evidence type="ECO:0000313" key="6">
    <source>
        <dbReference type="Proteomes" id="UP000008068"/>
    </source>
</evidence>
<evidence type="ECO:0000259" key="4">
    <source>
        <dbReference type="Pfam" id="PF24512"/>
    </source>
</evidence>
<dbReference type="eggNOG" id="ENOG502THNN">
    <property type="taxonomic scope" value="Eukaryota"/>
</dbReference>
<protein>
    <submittedName>
        <fullName evidence="5">Uncharacterized protein</fullName>
    </submittedName>
</protein>
<dbReference type="InterPro" id="IPR003366">
    <property type="entry name" value="CUB-like_dom"/>
</dbReference>
<feature type="domain" description="CUB-like" evidence="2">
    <location>
        <begin position="17"/>
        <end position="94"/>
    </location>
</feature>
<evidence type="ECO:0000259" key="2">
    <source>
        <dbReference type="Pfam" id="PF02408"/>
    </source>
</evidence>
<evidence type="ECO:0000259" key="3">
    <source>
        <dbReference type="Pfam" id="PF24511"/>
    </source>
</evidence>
<dbReference type="Pfam" id="PF24511">
    <property type="entry name" value="DUF7591"/>
    <property type="match status" value="1"/>
</dbReference>
<feature type="compositionally biased region" description="Low complexity" evidence="1">
    <location>
        <begin position="426"/>
        <end position="439"/>
    </location>
</feature>
<evidence type="ECO:0000313" key="5">
    <source>
        <dbReference type="EMBL" id="EGT37206.1"/>
    </source>
</evidence>
<dbReference type="PANTHER" id="PTHR47920">
    <property type="entry name" value="PROTEIN CBG13378-RELATED"/>
    <property type="match status" value="1"/>
</dbReference>
<dbReference type="EMBL" id="GL379943">
    <property type="protein sequence ID" value="EGT37206.1"/>
    <property type="molecule type" value="Genomic_DNA"/>
</dbReference>
<keyword evidence="6" id="KW-1185">Reference proteome</keyword>
<proteinExistence type="predicted"/>
<dbReference type="Pfam" id="PF24512">
    <property type="entry name" value="DUF7592"/>
    <property type="match status" value="1"/>
</dbReference>
<organism evidence="6">
    <name type="scientific">Caenorhabditis brenneri</name>
    <name type="common">Nematode worm</name>
    <dbReference type="NCBI Taxonomy" id="135651"/>
    <lineage>
        <taxon>Eukaryota</taxon>
        <taxon>Metazoa</taxon>
        <taxon>Ecdysozoa</taxon>
        <taxon>Nematoda</taxon>
        <taxon>Chromadorea</taxon>
        <taxon>Rhabditida</taxon>
        <taxon>Rhabditina</taxon>
        <taxon>Rhabditomorpha</taxon>
        <taxon>Rhabditoidea</taxon>
        <taxon>Rhabditidae</taxon>
        <taxon>Peloderinae</taxon>
        <taxon>Caenorhabditis</taxon>
    </lineage>
</organism>